<name>A0A087U9A0_STEMI</name>
<feature type="non-terminal residue" evidence="2">
    <location>
        <position position="70"/>
    </location>
</feature>
<evidence type="ECO:0000313" key="3">
    <source>
        <dbReference type="Proteomes" id="UP000054359"/>
    </source>
</evidence>
<keyword evidence="1" id="KW-0472">Membrane</keyword>
<feature type="transmembrane region" description="Helical" evidence="1">
    <location>
        <begin position="12"/>
        <end position="28"/>
    </location>
</feature>
<keyword evidence="1" id="KW-1133">Transmembrane helix</keyword>
<accession>A0A087U9A0</accession>
<dbReference type="AlphaFoldDB" id="A0A087U9A0"/>
<keyword evidence="3" id="KW-1185">Reference proteome</keyword>
<dbReference type="EMBL" id="KK118820">
    <property type="protein sequence ID" value="KFM73939.1"/>
    <property type="molecule type" value="Genomic_DNA"/>
</dbReference>
<proteinExistence type="predicted"/>
<sequence length="70" mass="8158">MSIIRTSKPQTFFCMLYACAFDFFPFIIKHVEIFENSRDCNLVFFPPPKVCSSRCSFGKCIVSVYCRQLV</sequence>
<evidence type="ECO:0000256" key="1">
    <source>
        <dbReference type="SAM" id="Phobius"/>
    </source>
</evidence>
<dbReference type="Proteomes" id="UP000054359">
    <property type="component" value="Unassembled WGS sequence"/>
</dbReference>
<evidence type="ECO:0000313" key="2">
    <source>
        <dbReference type="EMBL" id="KFM73939.1"/>
    </source>
</evidence>
<keyword evidence="1" id="KW-0812">Transmembrane</keyword>
<reference evidence="2 3" key="1">
    <citation type="submission" date="2013-11" db="EMBL/GenBank/DDBJ databases">
        <title>Genome sequencing of Stegodyphus mimosarum.</title>
        <authorList>
            <person name="Bechsgaard J."/>
        </authorList>
    </citation>
    <scope>NUCLEOTIDE SEQUENCE [LARGE SCALE GENOMIC DNA]</scope>
</reference>
<protein>
    <submittedName>
        <fullName evidence="2">Uncharacterized protein</fullName>
    </submittedName>
</protein>
<gene>
    <name evidence="2" type="ORF">X975_00292</name>
</gene>
<dbReference type="PROSITE" id="PS51257">
    <property type="entry name" value="PROKAR_LIPOPROTEIN"/>
    <property type="match status" value="1"/>
</dbReference>
<organism evidence="2 3">
    <name type="scientific">Stegodyphus mimosarum</name>
    <name type="common">African social velvet spider</name>
    <dbReference type="NCBI Taxonomy" id="407821"/>
    <lineage>
        <taxon>Eukaryota</taxon>
        <taxon>Metazoa</taxon>
        <taxon>Ecdysozoa</taxon>
        <taxon>Arthropoda</taxon>
        <taxon>Chelicerata</taxon>
        <taxon>Arachnida</taxon>
        <taxon>Araneae</taxon>
        <taxon>Araneomorphae</taxon>
        <taxon>Entelegynae</taxon>
        <taxon>Eresoidea</taxon>
        <taxon>Eresidae</taxon>
        <taxon>Stegodyphus</taxon>
    </lineage>
</organism>